<accession>R7V4K5</accession>
<feature type="region of interest" description="Disordered" evidence="1">
    <location>
        <begin position="140"/>
        <end position="182"/>
    </location>
</feature>
<dbReference type="AlphaFoldDB" id="R7V4K5"/>
<feature type="region of interest" description="Disordered" evidence="1">
    <location>
        <begin position="311"/>
        <end position="343"/>
    </location>
</feature>
<feature type="region of interest" description="Disordered" evidence="1">
    <location>
        <begin position="1"/>
        <end position="25"/>
    </location>
</feature>
<dbReference type="HOGENOM" id="CLU_809511_0_0_1"/>
<feature type="compositionally biased region" description="Polar residues" evidence="1">
    <location>
        <begin position="312"/>
        <end position="327"/>
    </location>
</feature>
<gene>
    <name evidence="2" type="ORF">CAPTEDRAFT_196487</name>
</gene>
<dbReference type="EMBL" id="AMQN01005144">
    <property type="status" value="NOT_ANNOTATED_CDS"/>
    <property type="molecule type" value="Genomic_DNA"/>
</dbReference>
<dbReference type="EMBL" id="KB295236">
    <property type="protein sequence ID" value="ELU13402.1"/>
    <property type="molecule type" value="Genomic_DNA"/>
</dbReference>
<reference evidence="2 4" key="2">
    <citation type="journal article" date="2013" name="Nature">
        <title>Insights into bilaterian evolution from three spiralian genomes.</title>
        <authorList>
            <person name="Simakov O."/>
            <person name="Marletaz F."/>
            <person name="Cho S.J."/>
            <person name="Edsinger-Gonzales E."/>
            <person name="Havlak P."/>
            <person name="Hellsten U."/>
            <person name="Kuo D.H."/>
            <person name="Larsson T."/>
            <person name="Lv J."/>
            <person name="Arendt D."/>
            <person name="Savage R."/>
            <person name="Osoegawa K."/>
            <person name="de Jong P."/>
            <person name="Grimwood J."/>
            <person name="Chapman J.A."/>
            <person name="Shapiro H."/>
            <person name="Aerts A."/>
            <person name="Otillar R.P."/>
            <person name="Terry A.Y."/>
            <person name="Boore J.L."/>
            <person name="Grigoriev I.V."/>
            <person name="Lindberg D.R."/>
            <person name="Seaver E.C."/>
            <person name="Weisblat D.A."/>
            <person name="Putnam N.H."/>
            <person name="Rokhsar D.S."/>
        </authorList>
    </citation>
    <scope>NUCLEOTIDE SEQUENCE</scope>
    <source>
        <strain evidence="2 4">I ESC-2004</strain>
    </source>
</reference>
<evidence type="ECO:0000313" key="2">
    <source>
        <dbReference type="EMBL" id="ELU13402.1"/>
    </source>
</evidence>
<dbReference type="Proteomes" id="UP000014760">
    <property type="component" value="Unassembled WGS sequence"/>
</dbReference>
<evidence type="ECO:0000313" key="3">
    <source>
        <dbReference type="EnsemblMetazoa" id="CapteP196487"/>
    </source>
</evidence>
<evidence type="ECO:0000256" key="1">
    <source>
        <dbReference type="SAM" id="MobiDB-lite"/>
    </source>
</evidence>
<dbReference type="EnsemblMetazoa" id="CapteT196487">
    <property type="protein sequence ID" value="CapteP196487"/>
    <property type="gene ID" value="CapteG196487"/>
</dbReference>
<sequence>MDTNSGEMLPEASRNNKGNMQDPDCSYLNGEYRLDSPVPWKKLNPLQSMCVKECSQNIRSGDVVNRYNRGQSMPVEELGHRSSYVALSSLPPVDKAKMRKMSLEMSNDRHKGLLSHLKKPEPLPIDRMKLSDVALHSIPQPLEETQSSLNSDDEDGARRVEVKEEEEEDDTKQQEEELTQLSMKSKAKMIDHTYPLPSESCYIQPDDPKKYEELLRRGICEDQGTDTDGITVNNKVNHSSQLLELGELTASPPKSILNVSTTPCLPSPRSDDDGKTVGVDTPRSQLRPLNRILQEDANIWADCPSPHIIALRQQSSFPQSPANSPPTTRKRVHHLPPLNPQGD</sequence>
<protein>
    <submittedName>
        <fullName evidence="2 3">Uncharacterized protein</fullName>
    </submittedName>
</protein>
<reference evidence="4" key="1">
    <citation type="submission" date="2012-12" db="EMBL/GenBank/DDBJ databases">
        <authorList>
            <person name="Hellsten U."/>
            <person name="Grimwood J."/>
            <person name="Chapman J.A."/>
            <person name="Shapiro H."/>
            <person name="Aerts A."/>
            <person name="Otillar R.P."/>
            <person name="Terry A.Y."/>
            <person name="Boore J.L."/>
            <person name="Simakov O."/>
            <person name="Marletaz F."/>
            <person name="Cho S.-J."/>
            <person name="Edsinger-Gonzales E."/>
            <person name="Havlak P."/>
            <person name="Kuo D.-H."/>
            <person name="Larsson T."/>
            <person name="Lv J."/>
            <person name="Arendt D."/>
            <person name="Savage R."/>
            <person name="Osoegawa K."/>
            <person name="de Jong P."/>
            <person name="Lindberg D.R."/>
            <person name="Seaver E.C."/>
            <person name="Weisblat D.A."/>
            <person name="Putnam N.H."/>
            <person name="Grigoriev I.V."/>
            <person name="Rokhsar D.S."/>
        </authorList>
    </citation>
    <scope>NUCLEOTIDE SEQUENCE</scope>
    <source>
        <strain evidence="4">I ESC-2004</strain>
    </source>
</reference>
<reference evidence="3" key="3">
    <citation type="submission" date="2015-06" db="UniProtKB">
        <authorList>
            <consortium name="EnsemblMetazoa"/>
        </authorList>
    </citation>
    <scope>IDENTIFICATION</scope>
</reference>
<organism evidence="2">
    <name type="scientific">Capitella teleta</name>
    <name type="common">Polychaete worm</name>
    <dbReference type="NCBI Taxonomy" id="283909"/>
    <lineage>
        <taxon>Eukaryota</taxon>
        <taxon>Metazoa</taxon>
        <taxon>Spiralia</taxon>
        <taxon>Lophotrochozoa</taxon>
        <taxon>Annelida</taxon>
        <taxon>Polychaeta</taxon>
        <taxon>Sedentaria</taxon>
        <taxon>Scolecida</taxon>
        <taxon>Capitellidae</taxon>
        <taxon>Capitella</taxon>
    </lineage>
</organism>
<evidence type="ECO:0000313" key="4">
    <source>
        <dbReference type="Proteomes" id="UP000014760"/>
    </source>
</evidence>
<keyword evidence="4" id="KW-1185">Reference proteome</keyword>
<proteinExistence type="predicted"/>
<feature type="region of interest" description="Disordered" evidence="1">
    <location>
        <begin position="260"/>
        <end position="283"/>
    </location>
</feature>
<name>R7V4K5_CAPTE</name>